<organism evidence="1 2">
    <name type="scientific">Clostridium liquoris</name>
    <dbReference type="NCBI Taxonomy" id="1289519"/>
    <lineage>
        <taxon>Bacteria</taxon>
        <taxon>Bacillati</taxon>
        <taxon>Bacillota</taxon>
        <taxon>Clostridia</taxon>
        <taxon>Eubacteriales</taxon>
        <taxon>Clostridiaceae</taxon>
        <taxon>Clostridium</taxon>
    </lineage>
</organism>
<dbReference type="RefSeq" id="WP_106063727.1">
    <property type="nucleotide sequence ID" value="NZ_PVXO01000044.1"/>
</dbReference>
<dbReference type="Proteomes" id="UP000239706">
    <property type="component" value="Unassembled WGS sequence"/>
</dbReference>
<evidence type="ECO:0000313" key="1">
    <source>
        <dbReference type="EMBL" id="PRR78553.1"/>
    </source>
</evidence>
<dbReference type="OrthoDB" id="1932408at2"/>
<accession>A0A2T0B406</accession>
<comment type="caution">
    <text evidence="1">The sequence shown here is derived from an EMBL/GenBank/DDBJ whole genome shotgun (WGS) entry which is preliminary data.</text>
</comment>
<protein>
    <submittedName>
        <fullName evidence="1">Uncharacterized protein</fullName>
    </submittedName>
</protein>
<sequence length="181" mass="21197">MKKNYRIQKTISMKRFISELGEDFSEHMKDRLLELEVRCVLTRKEDTYRLDIKHVEHTKYDCTCDEEHGLNPCKKEYVYGQFIVIEGVLYFSEDCIESDEVMQSPIVNTIYSSLSDENMICDEGINGKKVDDSNIDYVIDNILTVCPEVSQRYKDIMKDMLSHAERKSAHIYSASKTYGYK</sequence>
<keyword evidence="2" id="KW-1185">Reference proteome</keyword>
<reference evidence="1 2" key="1">
    <citation type="submission" date="2018-03" db="EMBL/GenBank/DDBJ databases">
        <title>Genome sequence of Clostridium liquoris DSM 100320.</title>
        <authorList>
            <person name="Poehlein A."/>
            <person name="Daniel R."/>
        </authorList>
    </citation>
    <scope>NUCLEOTIDE SEQUENCE [LARGE SCALE GENOMIC DNA]</scope>
    <source>
        <strain evidence="1 2">DSM 100320</strain>
    </source>
</reference>
<name>A0A2T0B406_9CLOT</name>
<gene>
    <name evidence="1" type="ORF">CLLI_16370</name>
</gene>
<dbReference type="AlphaFoldDB" id="A0A2T0B406"/>
<dbReference type="EMBL" id="PVXO01000044">
    <property type="protein sequence ID" value="PRR78553.1"/>
    <property type="molecule type" value="Genomic_DNA"/>
</dbReference>
<evidence type="ECO:0000313" key="2">
    <source>
        <dbReference type="Proteomes" id="UP000239706"/>
    </source>
</evidence>
<proteinExistence type="predicted"/>